<dbReference type="Gene3D" id="2.30.130.40">
    <property type="entry name" value="LON domain-like"/>
    <property type="match status" value="1"/>
</dbReference>
<dbReference type="SUPFAM" id="SSF88697">
    <property type="entry name" value="PUA domain-like"/>
    <property type="match status" value="1"/>
</dbReference>
<reference evidence="2 3" key="1">
    <citation type="journal article" date="2013" name="Genome Announc.">
        <title>Genome Sequence of an Epidemic Isolate of Mycobacterium abscessus subsp. bolletii from Rio de Janeiro, Brazil.</title>
        <authorList>
            <person name="Davidson R.M."/>
            <person name="Reynolds P.R."/>
            <person name="Farias-Hesson E."/>
            <person name="Duarte R.S."/>
            <person name="Jackson M."/>
            <person name="Strong M."/>
        </authorList>
    </citation>
    <scope>NUCLEOTIDE SEQUENCE [LARGE SCALE GENOMIC DNA]</scope>
    <source>
        <strain evidence="2 3">CRM-0020</strain>
    </source>
</reference>
<dbReference type="InterPro" id="IPR015947">
    <property type="entry name" value="PUA-like_sf"/>
</dbReference>
<dbReference type="PROSITE" id="PS51787">
    <property type="entry name" value="LON_N"/>
    <property type="match status" value="1"/>
</dbReference>
<protein>
    <submittedName>
        <fullName evidence="2">ATP-dependent protease</fullName>
    </submittedName>
</protein>
<gene>
    <name evidence="2" type="ORF">J108_19860</name>
</gene>
<keyword evidence="2" id="KW-0645">Protease</keyword>
<feature type="domain" description="Lon N-terminal" evidence="1">
    <location>
        <begin position="2"/>
        <end position="201"/>
    </location>
</feature>
<sequence length="211" mass="23442">MGGVTPMFPLQSVLLPGEPLPLRIFEPRYVAMIRDVLAADHTFGVVLIARGREVGGGDVRHDVGTAARVLDCESLGADRFAVSCEGAHRIRITRWLEDDPYPRAEVQPWPDEPDERVLPLSALNEVQVRIENLLRRVATVRQVRLPRRWSIATGLPSGAEKRLYALASRVPMGQADRYAVLAAPTLEKRVSALNDAVDTVNAMLDFRESDR</sequence>
<dbReference type="SMART" id="SM00464">
    <property type="entry name" value="LON"/>
    <property type="match status" value="1"/>
</dbReference>
<dbReference type="PANTHER" id="PTHR46732:SF8">
    <property type="entry name" value="ATP-DEPENDENT PROTEASE LA (LON) DOMAIN PROTEIN"/>
    <property type="match status" value="1"/>
</dbReference>
<dbReference type="GO" id="GO:0006508">
    <property type="term" value="P:proteolysis"/>
    <property type="evidence" value="ECO:0007669"/>
    <property type="project" value="UniProtKB-KW"/>
</dbReference>
<evidence type="ECO:0000313" key="3">
    <source>
        <dbReference type="Proteomes" id="UP000014969"/>
    </source>
</evidence>
<dbReference type="AlphaFoldDB" id="A0A829HS68"/>
<dbReference type="InterPro" id="IPR003111">
    <property type="entry name" value="Lon_prtase_N"/>
</dbReference>
<proteinExistence type="predicted"/>
<organism evidence="2 3">
    <name type="scientific">Mycobacteroides abscessus subsp. bolletii CRM-0020</name>
    <dbReference type="NCBI Taxonomy" id="1306401"/>
    <lineage>
        <taxon>Bacteria</taxon>
        <taxon>Bacillati</taxon>
        <taxon>Actinomycetota</taxon>
        <taxon>Actinomycetes</taxon>
        <taxon>Mycobacteriales</taxon>
        <taxon>Mycobacteriaceae</taxon>
        <taxon>Mycobacteroides</taxon>
        <taxon>Mycobacteroides abscessus</taxon>
    </lineage>
</organism>
<keyword evidence="2" id="KW-0378">Hydrolase</keyword>
<dbReference type="GO" id="GO:0008233">
    <property type="term" value="F:peptidase activity"/>
    <property type="evidence" value="ECO:0007669"/>
    <property type="project" value="UniProtKB-KW"/>
</dbReference>
<dbReference type="Proteomes" id="UP000014969">
    <property type="component" value="Unassembled WGS sequence"/>
</dbReference>
<comment type="caution">
    <text evidence="2">The sequence shown here is derived from an EMBL/GenBank/DDBJ whole genome shotgun (WGS) entry which is preliminary data.</text>
</comment>
<dbReference type="EMBL" id="ATFQ01000028">
    <property type="protein sequence ID" value="EPQ21666.1"/>
    <property type="molecule type" value="Genomic_DNA"/>
</dbReference>
<accession>A0A829HS68</accession>
<dbReference type="InterPro" id="IPR046336">
    <property type="entry name" value="Lon_prtase_N_sf"/>
</dbReference>
<name>A0A829HS68_9MYCO</name>
<dbReference type="PANTHER" id="PTHR46732">
    <property type="entry name" value="ATP-DEPENDENT PROTEASE LA (LON) DOMAIN PROTEIN"/>
    <property type="match status" value="1"/>
</dbReference>
<dbReference type="Pfam" id="PF02190">
    <property type="entry name" value="LON_substr_bdg"/>
    <property type="match status" value="1"/>
</dbReference>
<evidence type="ECO:0000259" key="1">
    <source>
        <dbReference type="PROSITE" id="PS51787"/>
    </source>
</evidence>
<evidence type="ECO:0000313" key="2">
    <source>
        <dbReference type="EMBL" id="EPQ21666.1"/>
    </source>
</evidence>
<dbReference type="RefSeq" id="WP_005071308.1">
    <property type="nucleotide sequence ID" value="NZ_ATFQ01000028.1"/>
</dbReference>